<keyword evidence="4" id="KW-1185">Reference proteome</keyword>
<feature type="non-terminal residue" evidence="3">
    <location>
        <position position="1"/>
    </location>
</feature>
<evidence type="ECO:0000256" key="1">
    <source>
        <dbReference type="ARBA" id="ARBA00022737"/>
    </source>
</evidence>
<dbReference type="InterPro" id="IPR003961">
    <property type="entry name" value="FN3_dom"/>
</dbReference>
<dbReference type="EMBL" id="CAXAMN010022404">
    <property type="protein sequence ID" value="CAK9069053.1"/>
    <property type="molecule type" value="Genomic_DNA"/>
</dbReference>
<feature type="domain" description="Fibronectin type-III" evidence="2">
    <location>
        <begin position="1"/>
        <end position="97"/>
    </location>
</feature>
<feature type="non-terminal residue" evidence="3">
    <location>
        <position position="473"/>
    </location>
</feature>
<gene>
    <name evidence="3" type="ORF">CCMP2556_LOCUS33946</name>
</gene>
<dbReference type="SMART" id="SM00060">
    <property type="entry name" value="FN3"/>
    <property type="match status" value="4"/>
</dbReference>
<evidence type="ECO:0000259" key="2">
    <source>
        <dbReference type="PROSITE" id="PS50853"/>
    </source>
</evidence>
<accession>A0ABP0P074</accession>
<dbReference type="InterPro" id="IPR013783">
    <property type="entry name" value="Ig-like_fold"/>
</dbReference>
<dbReference type="InterPro" id="IPR050964">
    <property type="entry name" value="Striated_Muscle_Regulatory"/>
</dbReference>
<sequence>PRSARVVASSTGSITLAWDIPESTGCTELEYYRIERDSGQGFEAIANVTTPIQTFTDSGSLSPGQMYIYRITARNDALEYFGPHSAHVTAFAASLPGMTRNLGYVASTRTSITLMWQPPADSGGALVDFYRVQADDGLGGAFQDVAVVAGTYTTVEYLTKGRPYRFRVAAETVVGTGPYTSVFQQVVAAVPGNPQTPLVETVPGYMDRVQVTWNEPSDNGGSLTLGYKVTFDGQCDRYDGTSVSALTSVQIICSTGRHHLITVSARNIVGWGGPSPSVSRVCGAEPSAPVDLRLKMSSPSTPLDMVDQRTPSSMTLTWDEPTLNGGAEVKSYQLYRDAGDASGIYTLTYVGTSRSASISSLTNGRTYRFYAVAVNDVGAGERTAVFAAEMRCTPRTLVAAPYKVSGSPWSISLAWPETADNCGRAVSGYRVYRDSYLIYPLSNSFTTMPMLVGMISTDQVTLRLTAENSGSAW</sequence>
<feature type="domain" description="Fibronectin type-III" evidence="2">
    <location>
        <begin position="98"/>
        <end position="192"/>
    </location>
</feature>
<dbReference type="PANTHER" id="PTHR13817:SF73">
    <property type="entry name" value="FIBRONECTIN TYPE-III DOMAIN-CONTAINING PROTEIN"/>
    <property type="match status" value="1"/>
</dbReference>
<dbReference type="Proteomes" id="UP001642484">
    <property type="component" value="Unassembled WGS sequence"/>
</dbReference>
<feature type="domain" description="Fibronectin type-III" evidence="2">
    <location>
        <begin position="299"/>
        <end position="396"/>
    </location>
</feature>
<name>A0ABP0P074_9DINO</name>
<dbReference type="Gene3D" id="2.60.40.10">
    <property type="entry name" value="Immunoglobulins"/>
    <property type="match status" value="4"/>
</dbReference>
<dbReference type="CDD" id="cd00063">
    <property type="entry name" value="FN3"/>
    <property type="match status" value="4"/>
</dbReference>
<proteinExistence type="predicted"/>
<feature type="domain" description="Fibronectin type-III" evidence="2">
    <location>
        <begin position="193"/>
        <end position="287"/>
    </location>
</feature>
<reference evidence="3 4" key="1">
    <citation type="submission" date="2024-02" db="EMBL/GenBank/DDBJ databases">
        <authorList>
            <person name="Chen Y."/>
            <person name="Shah S."/>
            <person name="Dougan E. K."/>
            <person name="Thang M."/>
            <person name="Chan C."/>
        </authorList>
    </citation>
    <scope>NUCLEOTIDE SEQUENCE [LARGE SCALE GENOMIC DNA]</scope>
</reference>
<protein>
    <recommendedName>
        <fullName evidence="2">Fibronectin type-III domain-containing protein</fullName>
    </recommendedName>
</protein>
<dbReference type="Pfam" id="PF00041">
    <property type="entry name" value="fn3"/>
    <property type="match status" value="2"/>
</dbReference>
<organism evidence="3 4">
    <name type="scientific">Durusdinium trenchii</name>
    <dbReference type="NCBI Taxonomy" id="1381693"/>
    <lineage>
        <taxon>Eukaryota</taxon>
        <taxon>Sar</taxon>
        <taxon>Alveolata</taxon>
        <taxon>Dinophyceae</taxon>
        <taxon>Suessiales</taxon>
        <taxon>Symbiodiniaceae</taxon>
        <taxon>Durusdinium</taxon>
    </lineage>
</organism>
<evidence type="ECO:0000313" key="3">
    <source>
        <dbReference type="EMBL" id="CAK9069053.1"/>
    </source>
</evidence>
<comment type="caution">
    <text evidence="3">The sequence shown here is derived from an EMBL/GenBank/DDBJ whole genome shotgun (WGS) entry which is preliminary data.</text>
</comment>
<dbReference type="InterPro" id="IPR036116">
    <property type="entry name" value="FN3_sf"/>
</dbReference>
<keyword evidence="1" id="KW-0677">Repeat</keyword>
<dbReference type="PROSITE" id="PS50853">
    <property type="entry name" value="FN3"/>
    <property type="match status" value="4"/>
</dbReference>
<evidence type="ECO:0000313" key="4">
    <source>
        <dbReference type="Proteomes" id="UP001642484"/>
    </source>
</evidence>
<dbReference type="SUPFAM" id="SSF49265">
    <property type="entry name" value="Fibronectin type III"/>
    <property type="match status" value="2"/>
</dbReference>
<dbReference type="PANTHER" id="PTHR13817">
    <property type="entry name" value="TITIN"/>
    <property type="match status" value="1"/>
</dbReference>